<dbReference type="Proteomes" id="UP001172680">
    <property type="component" value="Unassembled WGS sequence"/>
</dbReference>
<name>A0ACC2YHK9_9PEZI</name>
<reference evidence="1" key="1">
    <citation type="submission" date="2022-10" db="EMBL/GenBank/DDBJ databases">
        <title>Culturing micro-colonial fungi from biological soil crusts in the Mojave desert and describing Neophaeococcomyces mojavensis, and introducing the new genera and species Taxawa tesnikishii.</title>
        <authorList>
            <person name="Kurbessoian T."/>
            <person name="Stajich J.E."/>
        </authorList>
    </citation>
    <scope>NUCLEOTIDE SEQUENCE</scope>
    <source>
        <strain evidence="1">JES_115</strain>
    </source>
</reference>
<sequence>MRQGSSHQIHQAQSEGKDATKPFMVTIEATVRNIYVNGKVKISAYFLVYHQANLPQRISRQSRKTLAVSTGPPVQVLLAYRPVIQRKVFTPSHVEVSYSRKIIHGITSREVSMTAESLDVGPDQAYDAGEFASPQYPRLTSSTASQAGSVLAEGPEEDGTIPPPAVGKPSLYNPDVARQAAKDFGDMILRPHNTIFDFYPDPRRAITPYHAELIEQGLRLQDWEYAEYITKCEPKAGGKAALQEQEDADDDHTYARR</sequence>
<evidence type="ECO:0000313" key="2">
    <source>
        <dbReference type="Proteomes" id="UP001172680"/>
    </source>
</evidence>
<protein>
    <submittedName>
        <fullName evidence="1">Uncharacterized protein</fullName>
    </submittedName>
</protein>
<dbReference type="EMBL" id="JAPDRP010000031">
    <property type="protein sequence ID" value="KAJ9634636.1"/>
    <property type="molecule type" value="Genomic_DNA"/>
</dbReference>
<comment type="caution">
    <text evidence="1">The sequence shown here is derived from an EMBL/GenBank/DDBJ whole genome shotgun (WGS) entry which is preliminary data.</text>
</comment>
<organism evidence="1 2">
    <name type="scientific">Coniosporium tulheliwenetii</name>
    <dbReference type="NCBI Taxonomy" id="3383036"/>
    <lineage>
        <taxon>Eukaryota</taxon>
        <taxon>Fungi</taxon>
        <taxon>Dikarya</taxon>
        <taxon>Ascomycota</taxon>
        <taxon>Pezizomycotina</taxon>
        <taxon>Dothideomycetes</taxon>
        <taxon>Dothideomycetes incertae sedis</taxon>
        <taxon>Coniosporium</taxon>
    </lineage>
</organism>
<evidence type="ECO:0000313" key="1">
    <source>
        <dbReference type="EMBL" id="KAJ9634636.1"/>
    </source>
</evidence>
<gene>
    <name evidence="1" type="ORF">H2199_008921</name>
</gene>
<accession>A0ACC2YHK9</accession>
<keyword evidence="2" id="KW-1185">Reference proteome</keyword>
<proteinExistence type="predicted"/>